<protein>
    <recommendedName>
        <fullName evidence="1">Protein kinase domain-containing protein</fullName>
    </recommendedName>
</protein>
<organism evidence="2 3">
    <name type="scientific">Helianthus annuus</name>
    <name type="common">Common sunflower</name>
    <dbReference type="NCBI Taxonomy" id="4232"/>
    <lineage>
        <taxon>Eukaryota</taxon>
        <taxon>Viridiplantae</taxon>
        <taxon>Streptophyta</taxon>
        <taxon>Embryophyta</taxon>
        <taxon>Tracheophyta</taxon>
        <taxon>Spermatophyta</taxon>
        <taxon>Magnoliopsida</taxon>
        <taxon>eudicotyledons</taxon>
        <taxon>Gunneridae</taxon>
        <taxon>Pentapetalae</taxon>
        <taxon>asterids</taxon>
        <taxon>campanulids</taxon>
        <taxon>Asterales</taxon>
        <taxon>Asteraceae</taxon>
        <taxon>Asteroideae</taxon>
        <taxon>Heliantheae alliance</taxon>
        <taxon>Heliantheae</taxon>
        <taxon>Helianthus</taxon>
    </lineage>
</organism>
<proteinExistence type="predicted"/>
<dbReference type="OMA" id="AMHWELT"/>
<evidence type="ECO:0000313" key="2">
    <source>
        <dbReference type="EMBL" id="OTG02385.1"/>
    </source>
</evidence>
<dbReference type="InterPro" id="IPR011009">
    <property type="entry name" value="Kinase-like_dom_sf"/>
</dbReference>
<dbReference type="PROSITE" id="PS50011">
    <property type="entry name" value="PROTEIN_KINASE_DOM"/>
    <property type="match status" value="1"/>
</dbReference>
<dbReference type="Proteomes" id="UP000215914">
    <property type="component" value="Chromosome 13"/>
</dbReference>
<reference evidence="3" key="1">
    <citation type="journal article" date="2017" name="Nature">
        <title>The sunflower genome provides insights into oil metabolism, flowering and Asterid evolution.</title>
        <authorList>
            <person name="Badouin H."/>
            <person name="Gouzy J."/>
            <person name="Grassa C.J."/>
            <person name="Murat F."/>
            <person name="Staton S.E."/>
            <person name="Cottret L."/>
            <person name="Lelandais-Briere C."/>
            <person name="Owens G.L."/>
            <person name="Carrere S."/>
            <person name="Mayjonade B."/>
            <person name="Legrand L."/>
            <person name="Gill N."/>
            <person name="Kane N.C."/>
            <person name="Bowers J.E."/>
            <person name="Hubner S."/>
            <person name="Bellec A."/>
            <person name="Berard A."/>
            <person name="Berges H."/>
            <person name="Blanchet N."/>
            <person name="Boniface M.C."/>
            <person name="Brunel D."/>
            <person name="Catrice O."/>
            <person name="Chaidir N."/>
            <person name="Claudel C."/>
            <person name="Donnadieu C."/>
            <person name="Faraut T."/>
            <person name="Fievet G."/>
            <person name="Helmstetter N."/>
            <person name="King M."/>
            <person name="Knapp S.J."/>
            <person name="Lai Z."/>
            <person name="Le Paslier M.C."/>
            <person name="Lippi Y."/>
            <person name="Lorenzon L."/>
            <person name="Mandel J.R."/>
            <person name="Marage G."/>
            <person name="Marchand G."/>
            <person name="Marquand E."/>
            <person name="Bret-Mestries E."/>
            <person name="Morien E."/>
            <person name="Nambeesan S."/>
            <person name="Nguyen T."/>
            <person name="Pegot-Espagnet P."/>
            <person name="Pouilly N."/>
            <person name="Raftis F."/>
            <person name="Sallet E."/>
            <person name="Schiex T."/>
            <person name="Thomas J."/>
            <person name="Vandecasteele C."/>
            <person name="Vares D."/>
            <person name="Vear F."/>
            <person name="Vautrin S."/>
            <person name="Crespi M."/>
            <person name="Mangin B."/>
            <person name="Burke J.M."/>
            <person name="Salse J."/>
            <person name="Munos S."/>
            <person name="Vincourt P."/>
            <person name="Rieseberg L.H."/>
            <person name="Langlade N.B."/>
        </authorList>
    </citation>
    <scope>NUCLEOTIDE SEQUENCE [LARGE SCALE GENOMIC DNA]</scope>
    <source>
        <strain evidence="3">cv. SF193</strain>
    </source>
</reference>
<evidence type="ECO:0000259" key="1">
    <source>
        <dbReference type="PROSITE" id="PS50011"/>
    </source>
</evidence>
<dbReference type="PANTHER" id="PTHR27003">
    <property type="entry name" value="OS07G0166700 PROTEIN"/>
    <property type="match status" value="1"/>
</dbReference>
<dbReference type="Gene3D" id="1.10.510.10">
    <property type="entry name" value="Transferase(Phosphotransferase) domain 1"/>
    <property type="match status" value="1"/>
</dbReference>
<dbReference type="GO" id="GO:0005524">
    <property type="term" value="F:ATP binding"/>
    <property type="evidence" value="ECO:0007669"/>
    <property type="project" value="InterPro"/>
</dbReference>
<name>A0A251SU36_HELAN</name>
<dbReference type="InterPro" id="IPR045272">
    <property type="entry name" value="ANXUR1/2-like"/>
</dbReference>
<dbReference type="SUPFAM" id="SSF56112">
    <property type="entry name" value="Protein kinase-like (PK-like)"/>
    <property type="match status" value="1"/>
</dbReference>
<dbReference type="InParanoid" id="A0A251SU36"/>
<dbReference type="AlphaFoldDB" id="A0A251SU36"/>
<keyword evidence="3" id="KW-1185">Reference proteome</keyword>
<dbReference type="GO" id="GO:0004714">
    <property type="term" value="F:transmembrane receptor protein tyrosine kinase activity"/>
    <property type="evidence" value="ECO:0007669"/>
    <property type="project" value="InterPro"/>
</dbReference>
<evidence type="ECO:0000313" key="3">
    <source>
        <dbReference type="Proteomes" id="UP000215914"/>
    </source>
</evidence>
<dbReference type="EMBL" id="CM007902">
    <property type="protein sequence ID" value="OTG02385.1"/>
    <property type="molecule type" value="Genomic_DNA"/>
</dbReference>
<dbReference type="PANTHER" id="PTHR27003:SF338">
    <property type="entry name" value="TYROSINE-PROTEIN KINASE, NON-RECEPTOR JAK_TYK2-RELATED"/>
    <property type="match status" value="1"/>
</dbReference>
<dbReference type="InterPro" id="IPR000719">
    <property type="entry name" value="Prot_kinase_dom"/>
</dbReference>
<gene>
    <name evidence="2" type="ORF">HannXRQ_Chr13g0412461</name>
</gene>
<feature type="domain" description="Protein kinase" evidence="1">
    <location>
        <begin position="1"/>
        <end position="138"/>
    </location>
</feature>
<sequence length="141" mass="15998">MGPANEEQSVIITFAAGTPGYYDPQYAMTNTLAKESDVHSLCVVLLEVLCGRLCCTYSNGRIEQNLVRKWIESYEEKKLNDIIFKDTAIEPLEQSALETFSDIAYRCLQESHEDRPRMAKVVTELETALIYQKVHIVFVGC</sequence>
<accession>A0A251SU36</accession>